<dbReference type="HOGENOM" id="CLU_000604_1_2_0"/>
<proteinExistence type="predicted"/>
<organism evidence="5 6">
    <name type="scientific">Koribacter versatilis (strain Ellin345)</name>
    <dbReference type="NCBI Taxonomy" id="204669"/>
    <lineage>
        <taxon>Bacteria</taxon>
        <taxon>Pseudomonadati</taxon>
        <taxon>Acidobacteriota</taxon>
        <taxon>Terriglobia</taxon>
        <taxon>Terriglobales</taxon>
        <taxon>Candidatus Korobacteraceae</taxon>
        <taxon>Candidatus Korobacter</taxon>
    </lineage>
</organism>
<dbReference type="Proteomes" id="UP000002432">
    <property type="component" value="Chromosome"/>
</dbReference>
<feature type="domain" description="ABC transporter" evidence="4">
    <location>
        <begin position="5"/>
        <end position="232"/>
    </location>
</feature>
<sequence length="305" mass="34416">MPNTVELRGVTKRYDEFLAVDHISFEIREGSVFGMLGPNGAGKTSTIRMMMGITLPDEGEVLCFGQRFERKHLERIGYMPEERGLYKNMKVLDHLVFLGQLKGLSEAEAKRRAMDWAQRLDIADWTGKRVEELSKGMQQKIQFIATLLNDPPLVIMDEPFSGLDPANAVQLKDVLIELKKSGKTILFSTHRMDTVERLCDTICLVDHGKVVLIGDLKQIKSSYGKNSIQLEYEGDRSFLNDKTLVESSNDYGNYVEIKMVNGADSQALLRLISAKARINKFELVEPSLEAIFIDVVSRDEVTTHA</sequence>
<gene>
    <name evidence="5" type="ordered locus">Acid345_4512</name>
</gene>
<evidence type="ECO:0000313" key="6">
    <source>
        <dbReference type="Proteomes" id="UP000002432"/>
    </source>
</evidence>
<dbReference type="InterPro" id="IPR050763">
    <property type="entry name" value="ABC_transporter_ATP-binding"/>
</dbReference>
<dbReference type="Pfam" id="PF00005">
    <property type="entry name" value="ABC_tran"/>
    <property type="match status" value="1"/>
</dbReference>
<evidence type="ECO:0000256" key="1">
    <source>
        <dbReference type="ARBA" id="ARBA00022448"/>
    </source>
</evidence>
<protein>
    <submittedName>
        <fullName evidence="5">ABC transporter, ATPase subunit</fullName>
    </submittedName>
</protein>
<dbReference type="RefSeq" id="WP_011525309.1">
    <property type="nucleotide sequence ID" value="NC_008009.1"/>
</dbReference>
<dbReference type="OrthoDB" id="9801987at2"/>
<dbReference type="GO" id="GO:0005524">
    <property type="term" value="F:ATP binding"/>
    <property type="evidence" value="ECO:0007669"/>
    <property type="project" value="UniProtKB-KW"/>
</dbReference>
<dbReference type="eggNOG" id="COG4152">
    <property type="taxonomic scope" value="Bacteria"/>
</dbReference>
<dbReference type="PROSITE" id="PS50893">
    <property type="entry name" value="ABC_TRANSPORTER_2"/>
    <property type="match status" value="1"/>
</dbReference>
<dbReference type="Gene3D" id="3.40.50.300">
    <property type="entry name" value="P-loop containing nucleotide triphosphate hydrolases"/>
    <property type="match status" value="1"/>
</dbReference>
<keyword evidence="6" id="KW-1185">Reference proteome</keyword>
<keyword evidence="3" id="KW-0067">ATP-binding</keyword>
<dbReference type="GO" id="GO:0016887">
    <property type="term" value="F:ATP hydrolysis activity"/>
    <property type="evidence" value="ECO:0007669"/>
    <property type="project" value="InterPro"/>
</dbReference>
<evidence type="ECO:0000313" key="5">
    <source>
        <dbReference type="EMBL" id="ABF43512.1"/>
    </source>
</evidence>
<dbReference type="EnsemblBacteria" id="ABF43512">
    <property type="protein sequence ID" value="ABF43512"/>
    <property type="gene ID" value="Acid345_4512"/>
</dbReference>
<dbReference type="EMBL" id="CP000360">
    <property type="protein sequence ID" value="ABF43512.1"/>
    <property type="molecule type" value="Genomic_DNA"/>
</dbReference>
<dbReference type="STRING" id="204669.Acid345_4512"/>
<dbReference type="InterPro" id="IPR027417">
    <property type="entry name" value="P-loop_NTPase"/>
</dbReference>
<dbReference type="InterPro" id="IPR003439">
    <property type="entry name" value="ABC_transporter-like_ATP-bd"/>
</dbReference>
<dbReference type="AlphaFoldDB" id="Q1IHY8"/>
<name>Q1IHY8_KORVE</name>
<keyword evidence="1" id="KW-0813">Transport</keyword>
<dbReference type="PANTHER" id="PTHR42711">
    <property type="entry name" value="ABC TRANSPORTER ATP-BINDING PROTEIN"/>
    <property type="match status" value="1"/>
</dbReference>
<dbReference type="PROSITE" id="PS00211">
    <property type="entry name" value="ABC_TRANSPORTER_1"/>
    <property type="match status" value="1"/>
</dbReference>
<dbReference type="Pfam" id="PF13732">
    <property type="entry name" value="DrrA1-3_C"/>
    <property type="match status" value="1"/>
</dbReference>
<reference evidence="5 6" key="1">
    <citation type="journal article" date="2009" name="Appl. Environ. Microbiol.">
        <title>Three genomes from the phylum Acidobacteria provide insight into the lifestyles of these microorganisms in soils.</title>
        <authorList>
            <person name="Ward N.L."/>
            <person name="Challacombe J.F."/>
            <person name="Janssen P.H."/>
            <person name="Henrissat B."/>
            <person name="Coutinho P.M."/>
            <person name="Wu M."/>
            <person name="Xie G."/>
            <person name="Haft D.H."/>
            <person name="Sait M."/>
            <person name="Badger J."/>
            <person name="Barabote R.D."/>
            <person name="Bradley B."/>
            <person name="Brettin T.S."/>
            <person name="Brinkac L.M."/>
            <person name="Bruce D."/>
            <person name="Creasy T."/>
            <person name="Daugherty S.C."/>
            <person name="Davidsen T.M."/>
            <person name="DeBoy R.T."/>
            <person name="Detter J.C."/>
            <person name="Dodson R.J."/>
            <person name="Durkin A.S."/>
            <person name="Ganapathy A."/>
            <person name="Gwinn-Giglio M."/>
            <person name="Han C.S."/>
            <person name="Khouri H."/>
            <person name="Kiss H."/>
            <person name="Kothari S.P."/>
            <person name="Madupu R."/>
            <person name="Nelson K.E."/>
            <person name="Nelson W.C."/>
            <person name="Paulsen I."/>
            <person name="Penn K."/>
            <person name="Ren Q."/>
            <person name="Rosovitz M.J."/>
            <person name="Selengut J.D."/>
            <person name="Shrivastava S."/>
            <person name="Sullivan S.A."/>
            <person name="Tapia R."/>
            <person name="Thompson L.S."/>
            <person name="Watkins K.L."/>
            <person name="Yang Q."/>
            <person name="Yu C."/>
            <person name="Zafar N."/>
            <person name="Zhou L."/>
            <person name="Kuske C.R."/>
        </authorList>
    </citation>
    <scope>NUCLEOTIDE SEQUENCE [LARGE SCALE GENOMIC DNA]</scope>
    <source>
        <strain evidence="5 6">Ellin345</strain>
    </source>
</reference>
<accession>Q1IHY8</accession>
<keyword evidence="2" id="KW-0547">Nucleotide-binding</keyword>
<evidence type="ECO:0000259" key="4">
    <source>
        <dbReference type="PROSITE" id="PS50893"/>
    </source>
</evidence>
<dbReference type="SMART" id="SM00382">
    <property type="entry name" value="AAA"/>
    <property type="match status" value="1"/>
</dbReference>
<dbReference type="SUPFAM" id="SSF52540">
    <property type="entry name" value="P-loop containing nucleoside triphosphate hydrolases"/>
    <property type="match status" value="1"/>
</dbReference>
<dbReference type="PANTHER" id="PTHR42711:SF18">
    <property type="entry name" value="ABC TRANSPORTER, ATP-BINDING PROTEIN"/>
    <property type="match status" value="1"/>
</dbReference>
<dbReference type="InterPro" id="IPR025302">
    <property type="entry name" value="DrrA1/2-like_C"/>
</dbReference>
<evidence type="ECO:0000256" key="2">
    <source>
        <dbReference type="ARBA" id="ARBA00022741"/>
    </source>
</evidence>
<dbReference type="KEGG" id="aba:Acid345_4512"/>
<dbReference type="InterPro" id="IPR017871">
    <property type="entry name" value="ABC_transporter-like_CS"/>
</dbReference>
<evidence type="ECO:0000256" key="3">
    <source>
        <dbReference type="ARBA" id="ARBA00022840"/>
    </source>
</evidence>
<dbReference type="InterPro" id="IPR003593">
    <property type="entry name" value="AAA+_ATPase"/>
</dbReference>